<evidence type="ECO:0000256" key="2">
    <source>
        <dbReference type="ARBA" id="ARBA00022692"/>
    </source>
</evidence>
<proteinExistence type="predicted"/>
<dbReference type="Pfam" id="PF02656">
    <property type="entry name" value="DUF202"/>
    <property type="match status" value="1"/>
</dbReference>
<dbReference type="Proteomes" id="UP001595699">
    <property type="component" value="Unassembled WGS sequence"/>
</dbReference>
<gene>
    <name evidence="7" type="ORF">ACFOUW_24965</name>
</gene>
<name>A0ABV7YJE5_9ACTN</name>
<evidence type="ECO:0000256" key="4">
    <source>
        <dbReference type="ARBA" id="ARBA00023136"/>
    </source>
</evidence>
<evidence type="ECO:0000256" key="3">
    <source>
        <dbReference type="ARBA" id="ARBA00022989"/>
    </source>
</evidence>
<keyword evidence="3 5" id="KW-1133">Transmembrane helix</keyword>
<dbReference type="InterPro" id="IPR003807">
    <property type="entry name" value="DUF202"/>
</dbReference>
<organism evidence="7 8">
    <name type="scientific">Tenggerimyces flavus</name>
    <dbReference type="NCBI Taxonomy" id="1708749"/>
    <lineage>
        <taxon>Bacteria</taxon>
        <taxon>Bacillati</taxon>
        <taxon>Actinomycetota</taxon>
        <taxon>Actinomycetes</taxon>
        <taxon>Propionibacteriales</taxon>
        <taxon>Nocardioidaceae</taxon>
        <taxon>Tenggerimyces</taxon>
    </lineage>
</organism>
<keyword evidence="4 5" id="KW-0472">Membrane</keyword>
<sequence>MTGAVESGAQLERTALAWNRSLLALAVNGALLIRAASMSGTWAAVVGVAVLAATGVLWLVTSGTYRKLRGQRPGSLLASPSFALGFTAFVALVGMVDIVVIATYRY</sequence>
<comment type="subcellular location">
    <subcellularLocation>
        <location evidence="1">Endomembrane system</location>
        <topology evidence="1">Multi-pass membrane protein</topology>
    </subcellularLocation>
</comment>
<keyword evidence="2 5" id="KW-0812">Transmembrane</keyword>
<evidence type="ECO:0000313" key="7">
    <source>
        <dbReference type="EMBL" id="MFC3764109.1"/>
    </source>
</evidence>
<feature type="transmembrane region" description="Helical" evidence="5">
    <location>
        <begin position="82"/>
        <end position="104"/>
    </location>
</feature>
<reference evidence="8" key="1">
    <citation type="journal article" date="2019" name="Int. J. Syst. Evol. Microbiol.">
        <title>The Global Catalogue of Microorganisms (GCM) 10K type strain sequencing project: providing services to taxonomists for standard genome sequencing and annotation.</title>
        <authorList>
            <consortium name="The Broad Institute Genomics Platform"/>
            <consortium name="The Broad Institute Genome Sequencing Center for Infectious Disease"/>
            <person name="Wu L."/>
            <person name="Ma J."/>
        </authorList>
    </citation>
    <scope>NUCLEOTIDE SEQUENCE [LARGE SCALE GENOMIC DNA]</scope>
    <source>
        <strain evidence="8">CGMCC 4.7241</strain>
    </source>
</reference>
<accession>A0ABV7YJE5</accession>
<evidence type="ECO:0000313" key="8">
    <source>
        <dbReference type="Proteomes" id="UP001595699"/>
    </source>
</evidence>
<feature type="domain" description="DUF202" evidence="6">
    <location>
        <begin position="8"/>
        <end position="67"/>
    </location>
</feature>
<feature type="transmembrane region" description="Helical" evidence="5">
    <location>
        <begin position="17"/>
        <end position="36"/>
    </location>
</feature>
<keyword evidence="8" id="KW-1185">Reference proteome</keyword>
<comment type="caution">
    <text evidence="7">The sequence shown here is derived from an EMBL/GenBank/DDBJ whole genome shotgun (WGS) entry which is preliminary data.</text>
</comment>
<dbReference type="RefSeq" id="WP_205114689.1">
    <property type="nucleotide sequence ID" value="NZ_JAFBCM010000001.1"/>
</dbReference>
<dbReference type="EMBL" id="JBHRZH010000023">
    <property type="protein sequence ID" value="MFC3764109.1"/>
    <property type="molecule type" value="Genomic_DNA"/>
</dbReference>
<feature type="transmembrane region" description="Helical" evidence="5">
    <location>
        <begin position="42"/>
        <end position="61"/>
    </location>
</feature>
<evidence type="ECO:0000256" key="1">
    <source>
        <dbReference type="ARBA" id="ARBA00004127"/>
    </source>
</evidence>
<protein>
    <submittedName>
        <fullName evidence="7">DUF202 domain-containing protein</fullName>
    </submittedName>
</protein>
<evidence type="ECO:0000256" key="5">
    <source>
        <dbReference type="SAM" id="Phobius"/>
    </source>
</evidence>
<evidence type="ECO:0000259" key="6">
    <source>
        <dbReference type="Pfam" id="PF02656"/>
    </source>
</evidence>